<organism evidence="7 8">
    <name type="scientific">Varibaculum cambriense</name>
    <dbReference type="NCBI Taxonomy" id="184870"/>
    <lineage>
        <taxon>Bacteria</taxon>
        <taxon>Bacillati</taxon>
        <taxon>Actinomycetota</taxon>
        <taxon>Actinomycetes</taxon>
        <taxon>Actinomycetales</taxon>
        <taxon>Actinomycetaceae</taxon>
        <taxon>Varibaculum</taxon>
    </lineage>
</organism>
<keyword evidence="3" id="KW-0813">Transport</keyword>
<dbReference type="GO" id="GO:0015833">
    <property type="term" value="P:peptide transport"/>
    <property type="evidence" value="ECO:0007669"/>
    <property type="project" value="TreeGrafter"/>
</dbReference>
<dbReference type="PANTHER" id="PTHR30290">
    <property type="entry name" value="PERIPLASMIC BINDING COMPONENT OF ABC TRANSPORTER"/>
    <property type="match status" value="1"/>
</dbReference>
<dbReference type="InterPro" id="IPR039424">
    <property type="entry name" value="SBP_5"/>
</dbReference>
<dbReference type="GO" id="GO:1904680">
    <property type="term" value="F:peptide transmembrane transporter activity"/>
    <property type="evidence" value="ECO:0007669"/>
    <property type="project" value="TreeGrafter"/>
</dbReference>
<comment type="similarity">
    <text evidence="2">Belongs to the bacterial solute-binding protein 5 family.</text>
</comment>
<comment type="caution">
    <text evidence="7">The sequence shown here is derived from an EMBL/GenBank/DDBJ whole genome shotgun (WGS) entry which is preliminary data.</text>
</comment>
<dbReference type="Proteomes" id="UP001200537">
    <property type="component" value="Unassembled WGS sequence"/>
</dbReference>
<dbReference type="GO" id="GO:0042597">
    <property type="term" value="C:periplasmic space"/>
    <property type="evidence" value="ECO:0007669"/>
    <property type="project" value="UniProtKB-ARBA"/>
</dbReference>
<dbReference type="EMBL" id="JAKNHJ010000014">
    <property type="protein sequence ID" value="MCG4618351.1"/>
    <property type="molecule type" value="Genomic_DNA"/>
</dbReference>
<dbReference type="CDD" id="cd08494">
    <property type="entry name" value="PBP2_NikA_DppA_OppA_like_6"/>
    <property type="match status" value="1"/>
</dbReference>
<dbReference type="PIRSF" id="PIRSF002741">
    <property type="entry name" value="MppA"/>
    <property type="match status" value="1"/>
</dbReference>
<evidence type="ECO:0000256" key="1">
    <source>
        <dbReference type="ARBA" id="ARBA00004196"/>
    </source>
</evidence>
<dbReference type="InterPro" id="IPR000914">
    <property type="entry name" value="SBP_5_dom"/>
</dbReference>
<evidence type="ECO:0000256" key="4">
    <source>
        <dbReference type="ARBA" id="ARBA00022729"/>
    </source>
</evidence>
<evidence type="ECO:0000313" key="8">
    <source>
        <dbReference type="Proteomes" id="UP001200537"/>
    </source>
</evidence>
<dbReference type="Pfam" id="PF00496">
    <property type="entry name" value="SBP_bac_5"/>
    <property type="match status" value="1"/>
</dbReference>
<evidence type="ECO:0000259" key="6">
    <source>
        <dbReference type="Pfam" id="PF00496"/>
    </source>
</evidence>
<sequence length="500" mass="55088">MRNRLLAILAVAGLVLAGCSSTNSSSNKSERVLTIGVHATPSTLDPSHNDAAAITYALLYNVYETLLRVDGKGKIVPLLAKSYEVSPDRKTYTFTLKDAKFASGAPVNGAAVAKSFNYLLNDKTVSPTRKQEMEALKAVKDIGGNKVQFELSHPSNAWLYYMSSTAGIIYDPQALDKGDLATKPAGSGPYTLKEWRQGEEIQLATNQKYWGDKPKVKGATFRYFSDPNAMNTAMLSGSLDIISNLAAPQALDKFTGDSRFKVLEGHTNGEVVMGMNQQREALKDKRVRQAINYALDRKAVRDAVWAGKGLMIGSMVPPTDPWYEDLATAYPVDREKAKKLLVEAGYGDGLTLKMRIPTLPYASGAATHIKSQLSKVGITLEIEQLEFPARWIDEVMVKSNYDLTIVAHMEPRDISRFTNTDYYWHYDSEQFRDLYQKADQGSPEEQVKYMKQAAKVLSDDAAAGFLWLLPNLIVTKADISGLAANVTGLSFDLSSISYQS</sequence>
<reference evidence="7" key="1">
    <citation type="submission" date="2022-01" db="EMBL/GenBank/DDBJ databases">
        <title>Collection of gut derived symbiotic bacterial strains cultured from healthy donors.</title>
        <authorList>
            <person name="Lin H."/>
            <person name="Kohout C."/>
            <person name="Waligurski E."/>
            <person name="Pamer E.G."/>
        </authorList>
    </citation>
    <scope>NUCLEOTIDE SEQUENCE</scope>
    <source>
        <strain evidence="7">DFI.7.46</strain>
    </source>
</reference>
<feature type="signal peptide" evidence="5">
    <location>
        <begin position="1"/>
        <end position="17"/>
    </location>
</feature>
<dbReference type="RefSeq" id="WP_238128266.1">
    <property type="nucleotide sequence ID" value="NZ_JAGZYF010000002.1"/>
</dbReference>
<comment type="subcellular location">
    <subcellularLocation>
        <location evidence="1">Cell envelope</location>
    </subcellularLocation>
</comment>
<feature type="chain" id="PRO_5042562664" evidence="5">
    <location>
        <begin position="18"/>
        <end position="500"/>
    </location>
</feature>
<keyword evidence="4 5" id="KW-0732">Signal</keyword>
<dbReference type="SUPFAM" id="SSF53850">
    <property type="entry name" value="Periplasmic binding protein-like II"/>
    <property type="match status" value="1"/>
</dbReference>
<dbReference type="AlphaFoldDB" id="A0AAJ1EYI9"/>
<dbReference type="Gene3D" id="3.10.105.10">
    <property type="entry name" value="Dipeptide-binding Protein, Domain 3"/>
    <property type="match status" value="1"/>
</dbReference>
<evidence type="ECO:0000256" key="2">
    <source>
        <dbReference type="ARBA" id="ARBA00005695"/>
    </source>
</evidence>
<dbReference type="PANTHER" id="PTHR30290:SF10">
    <property type="entry name" value="PERIPLASMIC OLIGOPEPTIDE-BINDING PROTEIN-RELATED"/>
    <property type="match status" value="1"/>
</dbReference>
<feature type="domain" description="Solute-binding protein family 5" evidence="6">
    <location>
        <begin position="74"/>
        <end position="408"/>
    </location>
</feature>
<proteinExistence type="inferred from homology"/>
<dbReference type="Gene3D" id="3.90.76.10">
    <property type="entry name" value="Dipeptide-binding Protein, Domain 1"/>
    <property type="match status" value="1"/>
</dbReference>
<dbReference type="GO" id="GO:0030313">
    <property type="term" value="C:cell envelope"/>
    <property type="evidence" value="ECO:0007669"/>
    <property type="project" value="UniProtKB-SubCell"/>
</dbReference>
<dbReference type="PROSITE" id="PS51257">
    <property type="entry name" value="PROKAR_LIPOPROTEIN"/>
    <property type="match status" value="1"/>
</dbReference>
<evidence type="ECO:0000256" key="5">
    <source>
        <dbReference type="SAM" id="SignalP"/>
    </source>
</evidence>
<evidence type="ECO:0000313" key="7">
    <source>
        <dbReference type="EMBL" id="MCG4618351.1"/>
    </source>
</evidence>
<dbReference type="InterPro" id="IPR030678">
    <property type="entry name" value="Peptide/Ni-bd"/>
</dbReference>
<accession>A0AAJ1EYI9</accession>
<gene>
    <name evidence="7" type="ORF">L0M99_07585</name>
</gene>
<dbReference type="GO" id="GO:0043190">
    <property type="term" value="C:ATP-binding cassette (ABC) transporter complex"/>
    <property type="evidence" value="ECO:0007669"/>
    <property type="project" value="InterPro"/>
</dbReference>
<protein>
    <submittedName>
        <fullName evidence="7">ABC transporter substrate-binding protein</fullName>
    </submittedName>
</protein>
<evidence type="ECO:0000256" key="3">
    <source>
        <dbReference type="ARBA" id="ARBA00022448"/>
    </source>
</evidence>
<name>A0AAJ1EYI9_9ACTO</name>
<dbReference type="Gene3D" id="3.40.190.10">
    <property type="entry name" value="Periplasmic binding protein-like II"/>
    <property type="match status" value="1"/>
</dbReference>